<reference evidence="1 2" key="1">
    <citation type="submission" date="2016-11" db="EMBL/GenBank/DDBJ databases">
        <title>Genome sequence and comparative genomic analysis of clinical strain Elizabethkingia meningoseptica 61421 PRCM.</title>
        <authorList>
            <person name="Wang M."/>
            <person name="Hu S."/>
            <person name="Cao L."/>
            <person name="Jiang T."/>
            <person name="Zhou Y."/>
            <person name="Ming D."/>
        </authorList>
    </citation>
    <scope>NUCLEOTIDE SEQUENCE [LARGE SCALE GENOMIC DNA]</scope>
    <source>
        <strain evidence="1 2">61421 PRCM</strain>
    </source>
</reference>
<name>A0A1T3F8B1_ELIME</name>
<keyword evidence="2" id="KW-1185">Reference proteome</keyword>
<evidence type="ECO:0000313" key="1">
    <source>
        <dbReference type="EMBL" id="OOH95363.1"/>
    </source>
</evidence>
<dbReference type="EMBL" id="MPOG01000011">
    <property type="protein sequence ID" value="OOH95363.1"/>
    <property type="molecule type" value="Genomic_DNA"/>
</dbReference>
<dbReference type="AlphaFoldDB" id="A0A1T3F8B1"/>
<dbReference type="STRING" id="238.BBD35_17405"/>
<accession>A0A1T3F8B1</accession>
<evidence type="ECO:0000313" key="2">
    <source>
        <dbReference type="Proteomes" id="UP000188947"/>
    </source>
</evidence>
<gene>
    <name evidence="1" type="ORF">BMF97_11105</name>
</gene>
<dbReference type="RefSeq" id="WP_077564708.1">
    <property type="nucleotide sequence ID" value="NZ_CP016378.1"/>
</dbReference>
<proteinExistence type="predicted"/>
<dbReference type="OrthoDB" id="1086590at2"/>
<comment type="caution">
    <text evidence="1">The sequence shown here is derived from an EMBL/GenBank/DDBJ whole genome shotgun (WGS) entry which is preliminary data.</text>
</comment>
<dbReference type="Proteomes" id="UP000188947">
    <property type="component" value="Unassembled WGS sequence"/>
</dbReference>
<sequence>MKLSDIISRENYHSIQLYKQGVFWVAYEQSAYSIWEHKGYRVNKKYIKSLKRDVVSLGFPASVLDEIGEI</sequence>
<protein>
    <submittedName>
        <fullName evidence="1">Uncharacterized protein</fullName>
    </submittedName>
</protein>
<organism evidence="1 2">
    <name type="scientific">Elizabethkingia meningoseptica</name>
    <name type="common">Chryseobacterium meningosepticum</name>
    <dbReference type="NCBI Taxonomy" id="238"/>
    <lineage>
        <taxon>Bacteria</taxon>
        <taxon>Pseudomonadati</taxon>
        <taxon>Bacteroidota</taxon>
        <taxon>Flavobacteriia</taxon>
        <taxon>Flavobacteriales</taxon>
        <taxon>Weeksellaceae</taxon>
        <taxon>Elizabethkingia</taxon>
    </lineage>
</organism>